<evidence type="ECO:0000256" key="3">
    <source>
        <dbReference type="SAM" id="Phobius"/>
    </source>
</evidence>
<sequence>MVLADIVFPVALRRSRAQQRAADALLILGGSLLTALMAQITIPLPFTPVPITGQTLAVLLVGAALGSRRGALSMAAYVLEGALGLPVFAGGTAGLKRLTGPTGGYLIGFIAAAFVTGWLAERGWDRRPLSTALAMLTGNTVIYLFGLPWLALFLGGFSGPKGALALGLLPFIPGDLSKLALAAFLLPSAWWMVRNIQKG</sequence>
<dbReference type="GO" id="GO:0005886">
    <property type="term" value="C:plasma membrane"/>
    <property type="evidence" value="ECO:0007669"/>
    <property type="project" value="UniProtKB-SubCell"/>
</dbReference>
<organism evidence="4 5">
    <name type="scientific">Candidatus Thermoflexus japonica</name>
    <dbReference type="NCBI Taxonomy" id="2035417"/>
    <lineage>
        <taxon>Bacteria</taxon>
        <taxon>Bacillati</taxon>
        <taxon>Chloroflexota</taxon>
        <taxon>Thermoflexia</taxon>
        <taxon>Thermoflexales</taxon>
        <taxon>Thermoflexaceae</taxon>
        <taxon>Thermoflexus</taxon>
    </lineage>
</organism>
<keyword evidence="3" id="KW-1133">Transmembrane helix</keyword>
<keyword evidence="2" id="KW-1003">Cell membrane</keyword>
<feature type="transmembrane region" description="Helical" evidence="3">
    <location>
        <begin position="176"/>
        <end position="193"/>
    </location>
</feature>
<feature type="transmembrane region" description="Helical" evidence="3">
    <location>
        <begin position="77"/>
        <end position="96"/>
    </location>
</feature>
<dbReference type="Proteomes" id="UP000236642">
    <property type="component" value="Unassembled WGS sequence"/>
</dbReference>
<evidence type="ECO:0000313" key="5">
    <source>
        <dbReference type="Proteomes" id="UP000236642"/>
    </source>
</evidence>
<dbReference type="PANTHER" id="PTHR34295">
    <property type="entry name" value="BIOTIN TRANSPORTER BIOY"/>
    <property type="match status" value="1"/>
</dbReference>
<comment type="similarity">
    <text evidence="1 2">Belongs to the BioY family.</text>
</comment>
<evidence type="ECO:0000256" key="1">
    <source>
        <dbReference type="ARBA" id="ARBA00010692"/>
    </source>
</evidence>
<feature type="transmembrane region" description="Helical" evidence="3">
    <location>
        <begin position="102"/>
        <end position="120"/>
    </location>
</feature>
<protein>
    <recommendedName>
        <fullName evidence="2">Biotin transporter</fullName>
    </recommendedName>
</protein>
<dbReference type="Gene3D" id="1.10.1760.20">
    <property type="match status" value="1"/>
</dbReference>
<comment type="caution">
    <text evidence="4">The sequence shown here is derived from an EMBL/GenBank/DDBJ whole genome shotgun (WGS) entry which is preliminary data.</text>
</comment>
<keyword evidence="3" id="KW-0812">Transmembrane</keyword>
<dbReference type="InterPro" id="IPR003784">
    <property type="entry name" value="BioY"/>
</dbReference>
<feature type="transmembrane region" description="Helical" evidence="3">
    <location>
        <begin position="48"/>
        <end position="65"/>
    </location>
</feature>
<accession>A0A2H5YA06</accession>
<evidence type="ECO:0000256" key="2">
    <source>
        <dbReference type="PIRNR" id="PIRNR016661"/>
    </source>
</evidence>
<comment type="subcellular location">
    <subcellularLocation>
        <location evidence="2">Cell membrane</location>
        <topology evidence="2">Multi-pass membrane protein</topology>
    </subcellularLocation>
</comment>
<name>A0A2H5YA06_9CHLR</name>
<evidence type="ECO:0000313" key="4">
    <source>
        <dbReference type="EMBL" id="GBD10276.1"/>
    </source>
</evidence>
<dbReference type="EMBL" id="BEHY01000144">
    <property type="protein sequence ID" value="GBD10276.1"/>
    <property type="molecule type" value="Genomic_DNA"/>
</dbReference>
<feature type="transmembrane region" description="Helical" evidence="3">
    <location>
        <begin position="21"/>
        <end position="42"/>
    </location>
</feature>
<keyword evidence="2" id="KW-0813">Transport</keyword>
<gene>
    <name evidence="4" type="primary">bioY</name>
    <name evidence="4" type="ORF">HRbin22_02543</name>
</gene>
<dbReference type="AlphaFoldDB" id="A0A2H5YA06"/>
<proteinExistence type="inferred from homology"/>
<dbReference type="Pfam" id="PF02632">
    <property type="entry name" value="BioY"/>
    <property type="match status" value="1"/>
</dbReference>
<keyword evidence="2 3" id="KW-0472">Membrane</keyword>
<dbReference type="PIRSF" id="PIRSF016661">
    <property type="entry name" value="BioY"/>
    <property type="match status" value="1"/>
</dbReference>
<dbReference type="PANTHER" id="PTHR34295:SF1">
    <property type="entry name" value="BIOTIN TRANSPORTER BIOY"/>
    <property type="match status" value="1"/>
</dbReference>
<feature type="transmembrane region" description="Helical" evidence="3">
    <location>
        <begin position="132"/>
        <end position="156"/>
    </location>
</feature>
<reference evidence="5" key="1">
    <citation type="submission" date="2017-09" db="EMBL/GenBank/DDBJ databases">
        <title>Metaegenomics of thermophilic ammonia-oxidizing enrichment culture.</title>
        <authorList>
            <person name="Kato S."/>
            <person name="Suzuki K."/>
        </authorList>
    </citation>
    <scope>NUCLEOTIDE SEQUENCE [LARGE SCALE GENOMIC DNA]</scope>
</reference>
<dbReference type="GO" id="GO:0015225">
    <property type="term" value="F:biotin transmembrane transporter activity"/>
    <property type="evidence" value="ECO:0007669"/>
    <property type="project" value="UniProtKB-UniRule"/>
</dbReference>